<accession>A0A060JDK7</accession>
<gene>
    <name evidence="2" type="ORF">Rhola_00000140</name>
</gene>
<keyword evidence="2" id="KW-0808">Transferase</keyword>
<evidence type="ECO:0000259" key="1">
    <source>
        <dbReference type="Pfam" id="PF00535"/>
    </source>
</evidence>
<dbReference type="PANTHER" id="PTHR43179">
    <property type="entry name" value="RHAMNOSYLTRANSFERASE WBBL"/>
    <property type="match status" value="1"/>
</dbReference>
<dbReference type="SUPFAM" id="SSF53448">
    <property type="entry name" value="Nucleotide-diphospho-sugar transferases"/>
    <property type="match status" value="1"/>
</dbReference>
<dbReference type="Pfam" id="PF00535">
    <property type="entry name" value="Glycos_transf_2"/>
    <property type="match status" value="1"/>
</dbReference>
<dbReference type="STRING" id="529884.Rhola_00000140"/>
<protein>
    <submittedName>
        <fullName evidence="2">Putative glycosyltransferase</fullName>
    </submittedName>
</protein>
<dbReference type="InterPro" id="IPR001173">
    <property type="entry name" value="Glyco_trans_2-like"/>
</dbReference>
<dbReference type="OrthoDB" id="7615426at2"/>
<dbReference type="AlphaFoldDB" id="A0A060JDK7"/>
<dbReference type="KEGG" id="rla:Rhola_00000140"/>
<proteinExistence type="predicted"/>
<sequence>MSKFRLTELLIKSLFTGLRNHLTKNKGTDLYFAFNQQSSLAEMLRLSQEENFDKEVHIIIPTKDKAYLLEKCVKSIIKFSSGWKLRITIVDNGSEEPETFILLSRLKGDFPFIDVMRDGRPFNYSQLNNVAFKKVNAEISIFLNNDVEIFSAGWLEDVTGLLKHELIAVVGQKLIYPDGSIQHFGVKLGQGLVAGHPFQGSSIRNINLSQALEAPIEVSAVTGACLAIKSSIFRTVGGFDENLPVGYNDVDLCMSIRNLGLKIVLAPKIRAIHHESQTRGKIRSFSQIRRAIYDTLYMIYKHGSSLQKDPFIRKC</sequence>
<dbReference type="InterPro" id="IPR029044">
    <property type="entry name" value="Nucleotide-diphossugar_trans"/>
</dbReference>
<reference evidence="2 3" key="1">
    <citation type="journal article" date="2014" name="Int. J. Syst. Evol. Microbiol.">
        <title>Rhodoluna lacicola gen. nov., sp. nov., a planktonic freshwater bacterium with stream-lined genome.</title>
        <authorList>
            <person name="Hahn M."/>
            <person name="Schmidt J."/>
            <person name="Taipale S.J."/>
            <person name="Doolittle W.F."/>
            <person name="Koll U."/>
        </authorList>
    </citation>
    <scope>NUCLEOTIDE SEQUENCE [LARGE SCALE GENOMIC DNA]</scope>
    <source>
        <strain evidence="2 3">MWH-Ta8</strain>
    </source>
</reference>
<dbReference type="Proteomes" id="UP000067708">
    <property type="component" value="Chromosome"/>
</dbReference>
<name>A0A060JDK7_9MICO</name>
<dbReference type="Gene3D" id="3.90.550.10">
    <property type="entry name" value="Spore Coat Polysaccharide Biosynthesis Protein SpsA, Chain A"/>
    <property type="match status" value="1"/>
</dbReference>
<feature type="domain" description="Glycosyltransferase 2-like" evidence="1">
    <location>
        <begin position="58"/>
        <end position="182"/>
    </location>
</feature>
<dbReference type="PANTHER" id="PTHR43179:SF7">
    <property type="entry name" value="RHAMNOSYLTRANSFERASE WBBL"/>
    <property type="match status" value="1"/>
</dbReference>
<keyword evidence="3" id="KW-1185">Reference proteome</keyword>
<dbReference type="GO" id="GO:0016740">
    <property type="term" value="F:transferase activity"/>
    <property type="evidence" value="ECO:0007669"/>
    <property type="project" value="UniProtKB-KW"/>
</dbReference>
<organism evidence="2 3">
    <name type="scientific">Rhodoluna lacicola</name>
    <dbReference type="NCBI Taxonomy" id="529884"/>
    <lineage>
        <taxon>Bacteria</taxon>
        <taxon>Bacillati</taxon>
        <taxon>Actinomycetota</taxon>
        <taxon>Actinomycetes</taxon>
        <taxon>Micrococcales</taxon>
        <taxon>Microbacteriaceae</taxon>
        <taxon>Luna cluster</taxon>
        <taxon>Luna-1 subcluster</taxon>
        <taxon>Rhodoluna</taxon>
    </lineage>
</organism>
<dbReference type="EMBL" id="CP007490">
    <property type="protein sequence ID" value="AIC46845.1"/>
    <property type="molecule type" value="Genomic_DNA"/>
</dbReference>
<evidence type="ECO:0000313" key="3">
    <source>
        <dbReference type="Proteomes" id="UP000067708"/>
    </source>
</evidence>
<dbReference type="eggNOG" id="COG1216">
    <property type="taxonomic scope" value="Bacteria"/>
</dbReference>
<evidence type="ECO:0000313" key="2">
    <source>
        <dbReference type="EMBL" id="AIC46845.1"/>
    </source>
</evidence>
<dbReference type="HOGENOM" id="CLU_882438_0_0_11"/>